<protein>
    <submittedName>
        <fullName evidence="1">15883_t:CDS:1</fullName>
    </submittedName>
</protein>
<sequence length="175" mass="20369">MPMLQSTEDPSPDYSPNKYILRSSSKLSKHFQDPVPPKLLKPFEPPAPEEEPESEEEEKNNYKTTDNTSNSESESDNRFKSEKEDKIIFRRIEDPALKRLVETRRISDQGLYIDHLAIISETYPYQEDSLAMFEDIEDQISDIYRKKLAQLGGIKIKIVLIAHMYQIVQGGYFEH</sequence>
<dbReference type="Proteomes" id="UP000789702">
    <property type="component" value="Unassembled WGS sequence"/>
</dbReference>
<keyword evidence="2" id="KW-1185">Reference proteome</keyword>
<name>A0ACA9K2A3_9GLOM</name>
<accession>A0ACA9K2A3</accession>
<organism evidence="1 2">
    <name type="scientific">Dentiscutata heterogama</name>
    <dbReference type="NCBI Taxonomy" id="1316150"/>
    <lineage>
        <taxon>Eukaryota</taxon>
        <taxon>Fungi</taxon>
        <taxon>Fungi incertae sedis</taxon>
        <taxon>Mucoromycota</taxon>
        <taxon>Glomeromycotina</taxon>
        <taxon>Glomeromycetes</taxon>
        <taxon>Diversisporales</taxon>
        <taxon>Gigasporaceae</taxon>
        <taxon>Dentiscutata</taxon>
    </lineage>
</organism>
<reference evidence="1" key="1">
    <citation type="submission" date="2021-06" db="EMBL/GenBank/DDBJ databases">
        <authorList>
            <person name="Kallberg Y."/>
            <person name="Tangrot J."/>
            <person name="Rosling A."/>
        </authorList>
    </citation>
    <scope>NUCLEOTIDE SEQUENCE</scope>
    <source>
        <strain evidence="1">IL203A</strain>
    </source>
</reference>
<gene>
    <name evidence="1" type="ORF">DHETER_LOCUS710</name>
</gene>
<dbReference type="EMBL" id="CAJVPU010000379">
    <property type="protein sequence ID" value="CAG8448550.1"/>
    <property type="molecule type" value="Genomic_DNA"/>
</dbReference>
<proteinExistence type="predicted"/>
<evidence type="ECO:0000313" key="1">
    <source>
        <dbReference type="EMBL" id="CAG8448550.1"/>
    </source>
</evidence>
<comment type="caution">
    <text evidence="1">The sequence shown here is derived from an EMBL/GenBank/DDBJ whole genome shotgun (WGS) entry which is preliminary data.</text>
</comment>
<evidence type="ECO:0000313" key="2">
    <source>
        <dbReference type="Proteomes" id="UP000789702"/>
    </source>
</evidence>